<evidence type="ECO:0000313" key="3">
    <source>
        <dbReference type="Proteomes" id="UP001597101"/>
    </source>
</evidence>
<dbReference type="InterPro" id="IPR001387">
    <property type="entry name" value="Cro/C1-type_HTH"/>
</dbReference>
<dbReference type="SMART" id="SM00530">
    <property type="entry name" value="HTH_XRE"/>
    <property type="match status" value="1"/>
</dbReference>
<dbReference type="SUPFAM" id="SSF47413">
    <property type="entry name" value="lambda repressor-like DNA-binding domains"/>
    <property type="match status" value="1"/>
</dbReference>
<dbReference type="PROSITE" id="PS50943">
    <property type="entry name" value="HTH_CROC1"/>
    <property type="match status" value="1"/>
</dbReference>
<dbReference type="Gene3D" id="1.10.260.40">
    <property type="entry name" value="lambda repressor-like DNA-binding domains"/>
    <property type="match status" value="1"/>
</dbReference>
<dbReference type="InterPro" id="IPR010982">
    <property type="entry name" value="Lambda_DNA-bd_dom_sf"/>
</dbReference>
<dbReference type="Pfam" id="PF01381">
    <property type="entry name" value="HTH_3"/>
    <property type="match status" value="1"/>
</dbReference>
<name>A0ABW3FJA1_9HYPH</name>
<gene>
    <name evidence="2" type="ORF">ACFQ14_11250</name>
</gene>
<reference evidence="3" key="1">
    <citation type="journal article" date="2019" name="Int. J. Syst. Evol. Microbiol.">
        <title>The Global Catalogue of Microorganisms (GCM) 10K type strain sequencing project: providing services to taxonomists for standard genome sequencing and annotation.</title>
        <authorList>
            <consortium name="The Broad Institute Genomics Platform"/>
            <consortium name="The Broad Institute Genome Sequencing Center for Infectious Disease"/>
            <person name="Wu L."/>
            <person name="Ma J."/>
        </authorList>
    </citation>
    <scope>NUCLEOTIDE SEQUENCE [LARGE SCALE GENOMIC DNA]</scope>
    <source>
        <strain evidence="3">CCUG 60023</strain>
    </source>
</reference>
<keyword evidence="3" id="KW-1185">Reference proteome</keyword>
<comment type="caution">
    <text evidence="2">The sequence shown here is derived from an EMBL/GenBank/DDBJ whole genome shotgun (WGS) entry which is preliminary data.</text>
</comment>
<dbReference type="RefSeq" id="WP_377212825.1">
    <property type="nucleotide sequence ID" value="NZ_JBHTJV010000009.1"/>
</dbReference>
<sequence length="129" mass="14162">MVTRRGIKNSENWTPLGIYLRDKRAALGISQKEMAAGIGVSSAYLSALEHGKRGKPSFALLQRIIGYLGVIWDEAEAVERLAQLSDPKAVIDTSDLSDKATLLACLIAEDIAHWDEETIERLTQALPKT</sequence>
<organism evidence="2 3">
    <name type="scientific">Pseudahrensia aquimaris</name>
    <dbReference type="NCBI Taxonomy" id="744461"/>
    <lineage>
        <taxon>Bacteria</taxon>
        <taxon>Pseudomonadati</taxon>
        <taxon>Pseudomonadota</taxon>
        <taxon>Alphaproteobacteria</taxon>
        <taxon>Hyphomicrobiales</taxon>
        <taxon>Ahrensiaceae</taxon>
        <taxon>Pseudahrensia</taxon>
    </lineage>
</organism>
<dbReference type="EMBL" id="JBHTJV010000009">
    <property type="protein sequence ID" value="MFD0916985.1"/>
    <property type="molecule type" value="Genomic_DNA"/>
</dbReference>
<evidence type="ECO:0000259" key="1">
    <source>
        <dbReference type="PROSITE" id="PS50943"/>
    </source>
</evidence>
<feature type="domain" description="HTH cro/C1-type" evidence="1">
    <location>
        <begin position="20"/>
        <end position="78"/>
    </location>
</feature>
<accession>A0ABW3FJA1</accession>
<dbReference type="Proteomes" id="UP001597101">
    <property type="component" value="Unassembled WGS sequence"/>
</dbReference>
<proteinExistence type="predicted"/>
<protein>
    <submittedName>
        <fullName evidence="2">Helix-turn-helix domain-containing protein</fullName>
    </submittedName>
</protein>
<evidence type="ECO:0000313" key="2">
    <source>
        <dbReference type="EMBL" id="MFD0916985.1"/>
    </source>
</evidence>
<dbReference type="CDD" id="cd00093">
    <property type="entry name" value="HTH_XRE"/>
    <property type="match status" value="1"/>
</dbReference>